<dbReference type="OrthoDB" id="5392377at2"/>
<organism evidence="1 2">
    <name type="scientific">Pseudomonas fluorescens</name>
    <dbReference type="NCBI Taxonomy" id="294"/>
    <lineage>
        <taxon>Bacteria</taxon>
        <taxon>Pseudomonadati</taxon>
        <taxon>Pseudomonadota</taxon>
        <taxon>Gammaproteobacteria</taxon>
        <taxon>Pseudomonadales</taxon>
        <taxon>Pseudomonadaceae</taxon>
        <taxon>Pseudomonas</taxon>
    </lineage>
</organism>
<dbReference type="InterPro" id="IPR013381">
    <property type="entry name" value="CRISPR-assoc_prot_Cse1"/>
</dbReference>
<name>A0A0P9BFQ8_PSEFL</name>
<dbReference type="Pfam" id="PF09481">
    <property type="entry name" value="CRISPR_Cse1"/>
    <property type="match status" value="1"/>
</dbReference>
<sequence>MKNQFNLLHEKWIPVDNHGLVSLRDIFSRSEFRAIGGTPIQKVALFKLLQAIAQAACTPADEAEWSTLDAQTMASRCLSYFNEHKSAFYLYGENPFLQLPAVATAKPKPYGCVIPHVSNGNTTVLTQIQQVRPLDDAKKALLLVTLMSFAFAGKQCDNSFVLSTGYNGKHKGSSAPPGPALANPGLQHSMILADALLDTLHINLLTHEQIQESKMYSSGLGVAPWERMPVGEDCPAARDLKNSLMGRLVPMCRFLLLQQDHLHITEGIKHPGYQDGRADPTVSMDRSGVNLRVKWVDPGCRPWRQLSSILALFGEISSSGFQCLQLKTGLNRVRRTLPSFAVWAGGIRLKNQRGEQYVEAGNDYVESIVWLHSTALGEVMFTAVKTEMDDLEKLSHKLESRVRGYYKALSFHGKLPSRWADIAATMFWQMVERDFQALVYACEPGTDSQVERIKFRRKFANYALLAFDATCANSSARQMAAWAKYRITVKPYLT</sequence>
<comment type="caution">
    <text evidence="1">The sequence shown here is derived from an EMBL/GenBank/DDBJ whole genome shotgun (WGS) entry which is preliminary data.</text>
</comment>
<dbReference type="AlphaFoldDB" id="A0A0P9BFQ8"/>
<dbReference type="NCBIfam" id="TIGR02547">
    <property type="entry name" value="casA_cse1"/>
    <property type="match status" value="1"/>
</dbReference>
<protein>
    <submittedName>
        <fullName evidence="1">CRISPR type I-E-associated protein CasA/Cse1</fullName>
    </submittedName>
</protein>
<dbReference type="EMBL" id="LJXB01000040">
    <property type="protein sequence ID" value="KPU61966.1"/>
    <property type="molecule type" value="Genomic_DNA"/>
</dbReference>
<reference evidence="1 2" key="1">
    <citation type="submission" date="2015-09" db="EMBL/GenBank/DDBJ databases">
        <authorList>
            <person name="Jackson K.R."/>
            <person name="Lunt B.L."/>
            <person name="Fisher J.N.B."/>
            <person name="Gardner A.V."/>
            <person name="Bailey M.E."/>
            <person name="Deus L.M."/>
            <person name="Earl A.S."/>
            <person name="Gibby P.D."/>
            <person name="Hartmann K.A."/>
            <person name="Liu J.E."/>
            <person name="Manci A.M."/>
            <person name="Nielsen D.A."/>
            <person name="Solomon M.B."/>
            <person name="Breakwell D.P."/>
            <person name="Burnett S.H."/>
            <person name="Grose J.H."/>
        </authorList>
    </citation>
    <scope>NUCLEOTIDE SEQUENCE [LARGE SCALE GENOMIC DNA]</scope>
    <source>
        <strain evidence="1 2">S613</strain>
    </source>
</reference>
<dbReference type="RefSeq" id="WP_057395806.1">
    <property type="nucleotide sequence ID" value="NZ_LJXB01000040.1"/>
</dbReference>
<gene>
    <name evidence="1" type="primary">casA</name>
    <name evidence="1" type="ORF">AN403_6049</name>
</gene>
<accession>A0A0P9BFQ8</accession>
<evidence type="ECO:0000313" key="2">
    <source>
        <dbReference type="Proteomes" id="UP000050349"/>
    </source>
</evidence>
<proteinExistence type="predicted"/>
<dbReference type="PATRIC" id="fig|294.162.peg.250"/>
<evidence type="ECO:0000313" key="1">
    <source>
        <dbReference type="EMBL" id="KPU61966.1"/>
    </source>
</evidence>
<dbReference type="Proteomes" id="UP000050349">
    <property type="component" value="Unassembled WGS sequence"/>
</dbReference>